<reference evidence="1" key="1">
    <citation type="journal article" date="2020" name="Stud. Mycol.">
        <title>101 Dothideomycetes genomes: a test case for predicting lifestyles and emergence of pathogens.</title>
        <authorList>
            <person name="Haridas S."/>
            <person name="Albert R."/>
            <person name="Binder M."/>
            <person name="Bloem J."/>
            <person name="Labutti K."/>
            <person name="Salamov A."/>
            <person name="Andreopoulos B."/>
            <person name="Baker S."/>
            <person name="Barry K."/>
            <person name="Bills G."/>
            <person name="Bluhm B."/>
            <person name="Cannon C."/>
            <person name="Castanera R."/>
            <person name="Culley D."/>
            <person name="Daum C."/>
            <person name="Ezra D."/>
            <person name="Gonzalez J."/>
            <person name="Henrissat B."/>
            <person name="Kuo A."/>
            <person name="Liang C."/>
            <person name="Lipzen A."/>
            <person name="Lutzoni F."/>
            <person name="Magnuson J."/>
            <person name="Mondo S."/>
            <person name="Nolan M."/>
            <person name="Ohm R."/>
            <person name="Pangilinan J."/>
            <person name="Park H.-J."/>
            <person name="Ramirez L."/>
            <person name="Alfaro M."/>
            <person name="Sun H."/>
            <person name="Tritt A."/>
            <person name="Yoshinaga Y."/>
            <person name="Zwiers L.-H."/>
            <person name="Turgeon B."/>
            <person name="Goodwin S."/>
            <person name="Spatafora J."/>
            <person name="Crous P."/>
            <person name="Grigoriev I."/>
        </authorList>
    </citation>
    <scope>NUCLEOTIDE SEQUENCE</scope>
    <source>
        <strain evidence="1">CBS 119687</strain>
    </source>
</reference>
<dbReference type="EMBL" id="ML977513">
    <property type="protein sequence ID" value="KAF2126660.1"/>
    <property type="molecule type" value="Genomic_DNA"/>
</dbReference>
<dbReference type="AlphaFoldDB" id="A0A6A6A4C7"/>
<keyword evidence="2" id="KW-1185">Reference proteome</keyword>
<dbReference type="RefSeq" id="XP_033521052.1">
    <property type="nucleotide sequence ID" value="XM_033673428.1"/>
</dbReference>
<gene>
    <name evidence="1" type="ORF">P153DRAFT_82117</name>
</gene>
<protein>
    <submittedName>
        <fullName evidence="1">Uncharacterized protein</fullName>
    </submittedName>
</protein>
<organism evidence="1 2">
    <name type="scientific">Dothidotthia symphoricarpi CBS 119687</name>
    <dbReference type="NCBI Taxonomy" id="1392245"/>
    <lineage>
        <taxon>Eukaryota</taxon>
        <taxon>Fungi</taxon>
        <taxon>Dikarya</taxon>
        <taxon>Ascomycota</taxon>
        <taxon>Pezizomycotina</taxon>
        <taxon>Dothideomycetes</taxon>
        <taxon>Pleosporomycetidae</taxon>
        <taxon>Pleosporales</taxon>
        <taxon>Dothidotthiaceae</taxon>
        <taxon>Dothidotthia</taxon>
    </lineage>
</organism>
<accession>A0A6A6A4C7</accession>
<proteinExistence type="predicted"/>
<dbReference type="Proteomes" id="UP000799771">
    <property type="component" value="Unassembled WGS sequence"/>
</dbReference>
<sequence>MLQRGMVGGEGGKLMCCWLVSSPLDFDLHSVTKKRNNRRARLYGLAGGVTTESRGYISTKKQQVRKPILKMGRIGEGSRGDKTACTLNIKIGLEQSIKLKAIVGGLGNS</sequence>
<evidence type="ECO:0000313" key="2">
    <source>
        <dbReference type="Proteomes" id="UP000799771"/>
    </source>
</evidence>
<name>A0A6A6A4C7_9PLEO</name>
<evidence type="ECO:0000313" key="1">
    <source>
        <dbReference type="EMBL" id="KAF2126660.1"/>
    </source>
</evidence>
<dbReference type="GeneID" id="54413860"/>